<accession>A0A9D1T9C9</accession>
<dbReference type="GO" id="GO:0008818">
    <property type="term" value="F:cobalamin 5'-phosphate synthase activity"/>
    <property type="evidence" value="ECO:0007669"/>
    <property type="project" value="UniProtKB-UniRule"/>
</dbReference>
<keyword evidence="10 19" id="KW-0812">Transmembrane</keyword>
<evidence type="ECO:0000256" key="2">
    <source>
        <dbReference type="ARBA" id="ARBA00004651"/>
    </source>
</evidence>
<comment type="subcellular location">
    <subcellularLocation>
        <location evidence="2 19">Cell membrane</location>
        <topology evidence="2 19">Multi-pass membrane protein</topology>
    </subcellularLocation>
</comment>
<comment type="function">
    <text evidence="14 19">Joins adenosylcobinamide-GDP and alpha-ribazole to generate adenosylcobalamin (Ado-cobalamin). Also synthesizes adenosylcobalamin 5'-phosphate from adenosylcobinamide-GDP and alpha-ribazole 5'-phosphate.</text>
</comment>
<dbReference type="EC" id="2.7.8.26" evidence="5 19"/>
<comment type="similarity">
    <text evidence="4 19">Belongs to the CobS family.</text>
</comment>
<protein>
    <recommendedName>
        <fullName evidence="6 19">Adenosylcobinamide-GDP ribazoletransferase</fullName>
        <ecNumber evidence="5 19">2.7.8.26</ecNumber>
    </recommendedName>
    <alternativeName>
        <fullName evidence="16 19">Cobalamin synthase</fullName>
    </alternativeName>
    <alternativeName>
        <fullName evidence="15 19">Cobalamin-5'-phosphate synthase</fullName>
    </alternativeName>
</protein>
<evidence type="ECO:0000256" key="18">
    <source>
        <dbReference type="ARBA" id="ARBA00049504"/>
    </source>
</evidence>
<evidence type="ECO:0000256" key="13">
    <source>
        <dbReference type="ARBA" id="ARBA00023136"/>
    </source>
</evidence>
<comment type="cofactor">
    <cofactor evidence="1 19">
        <name>Mg(2+)</name>
        <dbReference type="ChEBI" id="CHEBI:18420"/>
    </cofactor>
</comment>
<keyword evidence="12 19" id="KW-1133">Transmembrane helix</keyword>
<feature type="transmembrane region" description="Helical" evidence="19">
    <location>
        <begin position="179"/>
        <end position="211"/>
    </location>
</feature>
<reference evidence="20" key="2">
    <citation type="journal article" date="2021" name="PeerJ">
        <title>Extensive microbial diversity within the chicken gut microbiome revealed by metagenomics and culture.</title>
        <authorList>
            <person name="Gilroy R."/>
            <person name="Ravi A."/>
            <person name="Getino M."/>
            <person name="Pursley I."/>
            <person name="Horton D.L."/>
            <person name="Alikhan N.F."/>
            <person name="Baker D."/>
            <person name="Gharbi K."/>
            <person name="Hall N."/>
            <person name="Watson M."/>
            <person name="Adriaenssens E.M."/>
            <person name="Foster-Nyarko E."/>
            <person name="Jarju S."/>
            <person name="Secka A."/>
            <person name="Antonio M."/>
            <person name="Oren A."/>
            <person name="Chaudhuri R.R."/>
            <person name="La Ragione R."/>
            <person name="Hildebrand F."/>
            <person name="Pallen M.J."/>
        </authorList>
    </citation>
    <scope>NUCLEOTIDE SEQUENCE</scope>
    <source>
        <strain evidence="20">ChiBcec6-7307</strain>
    </source>
</reference>
<dbReference type="GO" id="GO:0009236">
    <property type="term" value="P:cobalamin biosynthetic process"/>
    <property type="evidence" value="ECO:0007669"/>
    <property type="project" value="UniProtKB-UniRule"/>
</dbReference>
<dbReference type="PANTHER" id="PTHR34148">
    <property type="entry name" value="ADENOSYLCOBINAMIDE-GDP RIBAZOLETRANSFERASE"/>
    <property type="match status" value="1"/>
</dbReference>
<evidence type="ECO:0000256" key="4">
    <source>
        <dbReference type="ARBA" id="ARBA00010561"/>
    </source>
</evidence>
<dbReference type="AlphaFoldDB" id="A0A9D1T9C9"/>
<evidence type="ECO:0000256" key="17">
    <source>
        <dbReference type="ARBA" id="ARBA00048623"/>
    </source>
</evidence>
<keyword evidence="13 19" id="KW-0472">Membrane</keyword>
<evidence type="ECO:0000256" key="5">
    <source>
        <dbReference type="ARBA" id="ARBA00013200"/>
    </source>
</evidence>
<reference evidence="20" key="1">
    <citation type="submission" date="2020-10" db="EMBL/GenBank/DDBJ databases">
        <authorList>
            <person name="Gilroy R."/>
        </authorList>
    </citation>
    <scope>NUCLEOTIDE SEQUENCE</scope>
    <source>
        <strain evidence="20">ChiBcec6-7307</strain>
    </source>
</reference>
<organism evidence="20 21">
    <name type="scientific">Candidatus Merdiplasma excrementigallinarum</name>
    <dbReference type="NCBI Taxonomy" id="2840864"/>
    <lineage>
        <taxon>Bacteria</taxon>
        <taxon>Bacillati</taxon>
        <taxon>Bacillota</taxon>
        <taxon>Clostridia</taxon>
        <taxon>Lachnospirales</taxon>
        <taxon>Lachnospiraceae</taxon>
        <taxon>Lachnospiraceae incertae sedis</taxon>
        <taxon>Candidatus Merdiplasma</taxon>
    </lineage>
</organism>
<dbReference type="EMBL" id="DVOS01000054">
    <property type="protein sequence ID" value="HIV23487.1"/>
    <property type="molecule type" value="Genomic_DNA"/>
</dbReference>
<gene>
    <name evidence="19" type="primary">cobS</name>
    <name evidence="20" type="ORF">IAC80_06065</name>
</gene>
<keyword evidence="7 19" id="KW-1003">Cell membrane</keyword>
<evidence type="ECO:0000256" key="19">
    <source>
        <dbReference type="HAMAP-Rule" id="MF_00719"/>
    </source>
</evidence>
<evidence type="ECO:0000256" key="12">
    <source>
        <dbReference type="ARBA" id="ARBA00022989"/>
    </source>
</evidence>
<evidence type="ECO:0000256" key="8">
    <source>
        <dbReference type="ARBA" id="ARBA00022573"/>
    </source>
</evidence>
<comment type="catalytic activity">
    <reaction evidence="18 19">
        <text>alpha-ribazole 5'-phosphate + adenosylcob(III)inamide-GDP = adenosylcob(III)alamin 5'-phosphate + GMP + H(+)</text>
        <dbReference type="Rhea" id="RHEA:23560"/>
        <dbReference type="ChEBI" id="CHEBI:15378"/>
        <dbReference type="ChEBI" id="CHEBI:57918"/>
        <dbReference type="ChEBI" id="CHEBI:58115"/>
        <dbReference type="ChEBI" id="CHEBI:60487"/>
        <dbReference type="ChEBI" id="CHEBI:60493"/>
        <dbReference type="EC" id="2.7.8.26"/>
    </reaction>
</comment>
<evidence type="ECO:0000256" key="10">
    <source>
        <dbReference type="ARBA" id="ARBA00022692"/>
    </source>
</evidence>
<feature type="transmembrane region" description="Helical" evidence="19">
    <location>
        <begin position="58"/>
        <end position="76"/>
    </location>
</feature>
<dbReference type="GO" id="GO:0005886">
    <property type="term" value="C:plasma membrane"/>
    <property type="evidence" value="ECO:0007669"/>
    <property type="project" value="UniProtKB-SubCell"/>
</dbReference>
<dbReference type="InterPro" id="IPR003805">
    <property type="entry name" value="CobS"/>
</dbReference>
<evidence type="ECO:0000256" key="1">
    <source>
        <dbReference type="ARBA" id="ARBA00001946"/>
    </source>
</evidence>
<proteinExistence type="inferred from homology"/>
<feature type="transmembrane region" description="Helical" evidence="19">
    <location>
        <begin position="110"/>
        <end position="129"/>
    </location>
</feature>
<sequence length="251" mass="27180">MRQILQGFVVAFAMYSKIPMPKIQWTKENMKYCVCFFPLIGVVIGLLMRGWFWLSQAAGFGVTFRTCVLILIPVAVSGGIHLDGLLDTADALSSYKSREEKLEILKDSHAGAFAIIVGICYFVLSFGIYSEMTAHRLAVLSWGFALSRAFSGFGLVQLKKAKNTGLLRTFSDAAANRRVAAVMAVYIGAAVVLMVWAGGLTGGICAAGALLSFVWYRHMSYSKFGGVTGDLAGCFVQTAELVMALAVILCR</sequence>
<evidence type="ECO:0000256" key="15">
    <source>
        <dbReference type="ARBA" id="ARBA00032605"/>
    </source>
</evidence>
<keyword evidence="11 19" id="KW-0460">Magnesium</keyword>
<dbReference type="Pfam" id="PF02654">
    <property type="entry name" value="CobS"/>
    <property type="match status" value="1"/>
</dbReference>
<evidence type="ECO:0000256" key="7">
    <source>
        <dbReference type="ARBA" id="ARBA00022475"/>
    </source>
</evidence>
<evidence type="ECO:0000256" key="14">
    <source>
        <dbReference type="ARBA" id="ARBA00025228"/>
    </source>
</evidence>
<feature type="transmembrane region" description="Helical" evidence="19">
    <location>
        <begin position="135"/>
        <end position="158"/>
    </location>
</feature>
<dbReference type="Proteomes" id="UP000886889">
    <property type="component" value="Unassembled WGS sequence"/>
</dbReference>
<dbReference type="GO" id="GO:0051073">
    <property type="term" value="F:adenosylcobinamide-GDP ribazoletransferase activity"/>
    <property type="evidence" value="ECO:0007669"/>
    <property type="project" value="UniProtKB-UniRule"/>
</dbReference>
<evidence type="ECO:0000256" key="11">
    <source>
        <dbReference type="ARBA" id="ARBA00022842"/>
    </source>
</evidence>
<evidence type="ECO:0000256" key="3">
    <source>
        <dbReference type="ARBA" id="ARBA00004663"/>
    </source>
</evidence>
<evidence type="ECO:0000256" key="9">
    <source>
        <dbReference type="ARBA" id="ARBA00022679"/>
    </source>
</evidence>
<dbReference type="HAMAP" id="MF_00719">
    <property type="entry name" value="CobS"/>
    <property type="match status" value="1"/>
</dbReference>
<comment type="pathway">
    <text evidence="3 19">Cofactor biosynthesis; adenosylcobalamin biosynthesis; adenosylcobalamin from cob(II)yrinate a,c-diamide: step 7/7.</text>
</comment>
<evidence type="ECO:0000256" key="16">
    <source>
        <dbReference type="ARBA" id="ARBA00032853"/>
    </source>
</evidence>
<evidence type="ECO:0000313" key="20">
    <source>
        <dbReference type="EMBL" id="HIV23487.1"/>
    </source>
</evidence>
<feature type="transmembrane region" description="Helical" evidence="19">
    <location>
        <begin position="32"/>
        <end position="52"/>
    </location>
</feature>
<evidence type="ECO:0000256" key="6">
    <source>
        <dbReference type="ARBA" id="ARBA00015850"/>
    </source>
</evidence>
<comment type="caution">
    <text evidence="20">The sequence shown here is derived from an EMBL/GenBank/DDBJ whole genome shotgun (WGS) entry which is preliminary data.</text>
</comment>
<name>A0A9D1T9C9_9FIRM</name>
<evidence type="ECO:0000313" key="21">
    <source>
        <dbReference type="Proteomes" id="UP000886889"/>
    </source>
</evidence>
<keyword evidence="9 19" id="KW-0808">Transferase</keyword>
<comment type="catalytic activity">
    <reaction evidence="17 19">
        <text>alpha-ribazole + adenosylcob(III)inamide-GDP = adenosylcob(III)alamin + GMP + H(+)</text>
        <dbReference type="Rhea" id="RHEA:16049"/>
        <dbReference type="ChEBI" id="CHEBI:10329"/>
        <dbReference type="ChEBI" id="CHEBI:15378"/>
        <dbReference type="ChEBI" id="CHEBI:18408"/>
        <dbReference type="ChEBI" id="CHEBI:58115"/>
        <dbReference type="ChEBI" id="CHEBI:60487"/>
        <dbReference type="EC" id="2.7.8.26"/>
    </reaction>
</comment>
<feature type="transmembrane region" description="Helical" evidence="19">
    <location>
        <begin position="231"/>
        <end position="250"/>
    </location>
</feature>
<keyword evidence="8 19" id="KW-0169">Cobalamin biosynthesis</keyword>
<dbReference type="PANTHER" id="PTHR34148:SF1">
    <property type="entry name" value="ADENOSYLCOBINAMIDE-GDP RIBAZOLETRANSFERASE"/>
    <property type="match status" value="1"/>
</dbReference>